<dbReference type="PANTHER" id="PTHR43163:SF6">
    <property type="entry name" value="DIPEPTIDE TRANSPORT SYSTEM PERMEASE PROTEIN DPPB-RELATED"/>
    <property type="match status" value="1"/>
</dbReference>
<protein>
    <submittedName>
        <fullName evidence="9">ABC transporter permease</fullName>
    </submittedName>
</protein>
<gene>
    <name evidence="9" type="ORF">GCM10025780_20280</name>
</gene>
<evidence type="ECO:0000256" key="4">
    <source>
        <dbReference type="ARBA" id="ARBA00022692"/>
    </source>
</evidence>
<reference evidence="10" key="1">
    <citation type="journal article" date="2019" name="Int. J. Syst. Evol. Microbiol.">
        <title>The Global Catalogue of Microorganisms (GCM) 10K type strain sequencing project: providing services to taxonomists for standard genome sequencing and annotation.</title>
        <authorList>
            <consortium name="The Broad Institute Genomics Platform"/>
            <consortium name="The Broad Institute Genome Sequencing Center for Infectious Disease"/>
            <person name="Wu L."/>
            <person name="Ma J."/>
        </authorList>
    </citation>
    <scope>NUCLEOTIDE SEQUENCE [LARGE SCALE GENOMIC DNA]</scope>
    <source>
        <strain evidence="10">JCM 18956</strain>
    </source>
</reference>
<dbReference type="InterPro" id="IPR000515">
    <property type="entry name" value="MetI-like"/>
</dbReference>
<keyword evidence="2 7" id="KW-0813">Transport</keyword>
<evidence type="ECO:0000256" key="1">
    <source>
        <dbReference type="ARBA" id="ARBA00004651"/>
    </source>
</evidence>
<feature type="transmembrane region" description="Helical" evidence="7">
    <location>
        <begin position="198"/>
        <end position="220"/>
    </location>
</feature>
<dbReference type="EMBL" id="BAABLM010000003">
    <property type="protein sequence ID" value="GAA4675669.1"/>
    <property type="molecule type" value="Genomic_DNA"/>
</dbReference>
<sequence length="347" mass="37210">MKKYLGRNRWWLVRTGWLPIHIAFFATVAFFLVRLVPGDPVLARLDTSGGYTKAEYNAAAKSIGLDGSIWHQLGLFWSKLIQGNLGVSPVTGRPVWTELISRLPSTVELVTLGLVGSIVLSLALAMLQLRSSSPTVHKVLRGYGRIAGAVPDFAVAILGLVVLYTVLRVIPAPIGRVTPGIPTRTLTGFPLLDDVLTASWPALGSTLAHYALPVLVIIVVHTPNVWKQLTLGLQEQAPAPSTLFKIASGATRPAIYRSVLRRASASAVVMLGALFGGLIGGVVVLEQIFGFGGLGQFAINSVDNLDFLGLQGFLIVIAGIALIVYFLVDIVNMLLDPRRRPGVRVDA</sequence>
<evidence type="ECO:0000256" key="6">
    <source>
        <dbReference type="ARBA" id="ARBA00023136"/>
    </source>
</evidence>
<accession>A0ABP8VXS0</accession>
<proteinExistence type="inferred from homology"/>
<feature type="transmembrane region" description="Helical" evidence="7">
    <location>
        <begin position="12"/>
        <end position="33"/>
    </location>
</feature>
<comment type="caution">
    <text evidence="9">The sequence shown here is derived from an EMBL/GenBank/DDBJ whole genome shotgun (WGS) entry which is preliminary data.</text>
</comment>
<evidence type="ECO:0000259" key="8">
    <source>
        <dbReference type="PROSITE" id="PS50928"/>
    </source>
</evidence>
<feature type="transmembrane region" description="Helical" evidence="7">
    <location>
        <begin position="109"/>
        <end position="129"/>
    </location>
</feature>
<feature type="transmembrane region" description="Helical" evidence="7">
    <location>
        <begin position="267"/>
        <end position="290"/>
    </location>
</feature>
<name>A0ABP8VXS0_9MICO</name>
<feature type="transmembrane region" description="Helical" evidence="7">
    <location>
        <begin position="150"/>
        <end position="170"/>
    </location>
</feature>
<dbReference type="Pfam" id="PF00528">
    <property type="entry name" value="BPD_transp_1"/>
    <property type="match status" value="1"/>
</dbReference>
<comment type="similarity">
    <text evidence="7">Belongs to the binding-protein-dependent transport system permease family.</text>
</comment>
<evidence type="ECO:0000313" key="9">
    <source>
        <dbReference type="EMBL" id="GAA4675669.1"/>
    </source>
</evidence>
<keyword evidence="4 7" id="KW-0812">Transmembrane</keyword>
<keyword evidence="6 7" id="KW-0472">Membrane</keyword>
<evidence type="ECO:0000256" key="5">
    <source>
        <dbReference type="ARBA" id="ARBA00022989"/>
    </source>
</evidence>
<organism evidence="9 10">
    <name type="scientific">Frondihabitans cladoniiphilus</name>
    <dbReference type="NCBI Taxonomy" id="715785"/>
    <lineage>
        <taxon>Bacteria</taxon>
        <taxon>Bacillati</taxon>
        <taxon>Actinomycetota</taxon>
        <taxon>Actinomycetes</taxon>
        <taxon>Micrococcales</taxon>
        <taxon>Microbacteriaceae</taxon>
        <taxon>Frondihabitans</taxon>
    </lineage>
</organism>
<evidence type="ECO:0000313" key="10">
    <source>
        <dbReference type="Proteomes" id="UP001501295"/>
    </source>
</evidence>
<keyword evidence="3" id="KW-1003">Cell membrane</keyword>
<keyword evidence="5 7" id="KW-1133">Transmembrane helix</keyword>
<dbReference type="RefSeq" id="WP_345375733.1">
    <property type="nucleotide sequence ID" value="NZ_BAABLM010000003.1"/>
</dbReference>
<comment type="subcellular location">
    <subcellularLocation>
        <location evidence="1 7">Cell membrane</location>
        <topology evidence="1 7">Multi-pass membrane protein</topology>
    </subcellularLocation>
</comment>
<dbReference type="Proteomes" id="UP001501295">
    <property type="component" value="Unassembled WGS sequence"/>
</dbReference>
<evidence type="ECO:0000256" key="7">
    <source>
        <dbReference type="RuleBase" id="RU363032"/>
    </source>
</evidence>
<feature type="domain" description="ABC transmembrane type-1" evidence="8">
    <location>
        <begin position="103"/>
        <end position="335"/>
    </location>
</feature>
<keyword evidence="10" id="KW-1185">Reference proteome</keyword>
<dbReference type="PANTHER" id="PTHR43163">
    <property type="entry name" value="DIPEPTIDE TRANSPORT SYSTEM PERMEASE PROTEIN DPPB-RELATED"/>
    <property type="match status" value="1"/>
</dbReference>
<evidence type="ECO:0000256" key="3">
    <source>
        <dbReference type="ARBA" id="ARBA00022475"/>
    </source>
</evidence>
<feature type="transmembrane region" description="Helical" evidence="7">
    <location>
        <begin position="310"/>
        <end position="335"/>
    </location>
</feature>
<dbReference type="PROSITE" id="PS50928">
    <property type="entry name" value="ABC_TM1"/>
    <property type="match status" value="1"/>
</dbReference>
<evidence type="ECO:0000256" key="2">
    <source>
        <dbReference type="ARBA" id="ARBA00022448"/>
    </source>
</evidence>